<proteinExistence type="inferred from homology"/>
<evidence type="ECO:0000259" key="3">
    <source>
        <dbReference type="PROSITE" id="PS51515"/>
    </source>
</evidence>
<dbReference type="GO" id="GO:0017069">
    <property type="term" value="F:snRNA binding"/>
    <property type="evidence" value="ECO:0007669"/>
    <property type="project" value="TreeGrafter"/>
</dbReference>
<dbReference type="EMBL" id="MBFR01000409">
    <property type="protein sequence ID" value="PVU88144.1"/>
    <property type="molecule type" value="Genomic_DNA"/>
</dbReference>
<keyword evidence="1 2" id="KW-0949">S-adenosyl-L-methionine</keyword>
<organism evidence="4 5">
    <name type="scientific">Smittium simulii</name>
    <dbReference type="NCBI Taxonomy" id="133385"/>
    <lineage>
        <taxon>Eukaryota</taxon>
        <taxon>Fungi</taxon>
        <taxon>Fungi incertae sedis</taxon>
        <taxon>Zoopagomycota</taxon>
        <taxon>Kickxellomycotina</taxon>
        <taxon>Harpellomycetes</taxon>
        <taxon>Harpellales</taxon>
        <taxon>Legeriomycetaceae</taxon>
        <taxon>Smittium</taxon>
    </lineage>
</organism>
<dbReference type="GO" id="GO:0008171">
    <property type="term" value="F:O-methyltransferase activity"/>
    <property type="evidence" value="ECO:0007669"/>
    <property type="project" value="UniProtKB-UniRule"/>
</dbReference>
<dbReference type="CDD" id="cd02440">
    <property type="entry name" value="AdoMet_MTases"/>
    <property type="match status" value="1"/>
</dbReference>
<gene>
    <name evidence="4" type="ORF">BB561_006009</name>
</gene>
<dbReference type="PANTHER" id="PTHR12315:SF0">
    <property type="entry name" value="7SK SNRNA METHYLPHOSPHATE CAPPING ENZYME"/>
    <property type="match status" value="1"/>
</dbReference>
<keyword evidence="5" id="KW-1185">Reference proteome</keyword>
<dbReference type="Gene3D" id="3.40.50.150">
    <property type="entry name" value="Vaccinia Virus protein VP39"/>
    <property type="match status" value="1"/>
</dbReference>
<comment type="caution">
    <text evidence="4">The sequence shown here is derived from an EMBL/GenBank/DDBJ whole genome shotgun (WGS) entry which is preliminary data.</text>
</comment>
<keyword evidence="2" id="KW-0489">Methyltransferase</keyword>
<feature type="domain" description="Bin3-type SAM" evidence="3">
    <location>
        <begin position="36"/>
        <end position="215"/>
    </location>
</feature>
<dbReference type="STRING" id="133385.A0A2T9Y778"/>
<dbReference type="InterPro" id="IPR039772">
    <property type="entry name" value="Bin3-like"/>
</dbReference>
<sequence>MKRKLEDCKSNNTNTYKYGNYPNYYTYRNPRNLASDPRLLAIPENILNESVCLDIGCNTGIITIELAKKKQIKKIFGVDIDQKLIKTARQNAYFANSLAFPNPDLFNESEATKDNSRWFSYFPISMPILYGTIPIKDQYKETKTSIQVTLDDNSNSELQIEDTDNCELSTNDSLIDESVERPQSELALKVSFFAADWVYEDTDWIYPAKYDVIFA</sequence>
<dbReference type="InterPro" id="IPR024160">
    <property type="entry name" value="BIN3_SAM-bd_dom"/>
</dbReference>
<evidence type="ECO:0000313" key="5">
    <source>
        <dbReference type="Proteomes" id="UP000245383"/>
    </source>
</evidence>
<dbReference type="GO" id="GO:0040031">
    <property type="term" value="P:snRNA modification"/>
    <property type="evidence" value="ECO:0007669"/>
    <property type="project" value="TreeGrafter"/>
</dbReference>
<dbReference type="PANTHER" id="PTHR12315">
    <property type="entry name" value="BICOID-INTERACTING PROTEIN RELATED"/>
    <property type="match status" value="1"/>
</dbReference>
<evidence type="ECO:0000256" key="2">
    <source>
        <dbReference type="RuleBase" id="RU367087"/>
    </source>
</evidence>
<protein>
    <recommendedName>
        <fullName evidence="2">RNA methyltransferase</fullName>
        <ecNumber evidence="2">2.1.1.-</ecNumber>
    </recommendedName>
</protein>
<accession>A0A2T9Y778</accession>
<dbReference type="Proteomes" id="UP000245383">
    <property type="component" value="Unassembled WGS sequence"/>
</dbReference>
<dbReference type="InterPro" id="IPR029063">
    <property type="entry name" value="SAM-dependent_MTases_sf"/>
</dbReference>
<name>A0A2T9Y778_9FUNG</name>
<dbReference type="InterPro" id="IPR025714">
    <property type="entry name" value="Methyltranfer_dom"/>
</dbReference>
<dbReference type="SUPFAM" id="SSF53335">
    <property type="entry name" value="S-adenosyl-L-methionine-dependent methyltransferases"/>
    <property type="match status" value="1"/>
</dbReference>
<dbReference type="OrthoDB" id="540004at2759"/>
<evidence type="ECO:0000313" key="4">
    <source>
        <dbReference type="EMBL" id="PVU88144.1"/>
    </source>
</evidence>
<reference evidence="4 5" key="1">
    <citation type="journal article" date="2018" name="MBio">
        <title>Comparative Genomics Reveals the Core Gene Toolbox for the Fungus-Insect Symbiosis.</title>
        <authorList>
            <person name="Wang Y."/>
            <person name="Stata M."/>
            <person name="Wang W."/>
            <person name="Stajich J.E."/>
            <person name="White M.M."/>
            <person name="Moncalvo J.M."/>
        </authorList>
    </citation>
    <scope>NUCLEOTIDE SEQUENCE [LARGE SCALE GENOMIC DNA]</scope>
    <source>
        <strain evidence="4 5">SWE-8-4</strain>
    </source>
</reference>
<evidence type="ECO:0000256" key="1">
    <source>
        <dbReference type="PROSITE-ProRule" id="PRU00848"/>
    </source>
</evidence>
<comment type="similarity">
    <text evidence="2">Belongs to the methyltransferase superfamily.</text>
</comment>
<dbReference type="PROSITE" id="PS51515">
    <property type="entry name" value="BIN3_SAM"/>
    <property type="match status" value="1"/>
</dbReference>
<dbReference type="Pfam" id="PF13847">
    <property type="entry name" value="Methyltransf_31"/>
    <property type="match status" value="1"/>
</dbReference>
<dbReference type="GO" id="GO:0032259">
    <property type="term" value="P:methylation"/>
    <property type="evidence" value="ECO:0007669"/>
    <property type="project" value="UniProtKB-KW"/>
</dbReference>
<dbReference type="EC" id="2.1.1.-" evidence="2"/>
<dbReference type="AlphaFoldDB" id="A0A2T9Y778"/>
<dbReference type="GO" id="GO:0008173">
    <property type="term" value="F:RNA methyltransferase activity"/>
    <property type="evidence" value="ECO:0007669"/>
    <property type="project" value="UniProtKB-UniRule"/>
</dbReference>
<keyword evidence="2" id="KW-0808">Transferase</keyword>